<dbReference type="InterPro" id="IPR051909">
    <property type="entry name" value="MFP_Cation_Efflux"/>
</dbReference>
<proteinExistence type="inferred from homology"/>
<evidence type="ECO:0000259" key="4">
    <source>
        <dbReference type="Pfam" id="PF19335"/>
    </source>
</evidence>
<dbReference type="Pfam" id="PF19335">
    <property type="entry name" value="HMBD"/>
    <property type="match status" value="1"/>
</dbReference>
<feature type="domain" description="CusB-like beta-barrel" evidence="7">
    <location>
        <begin position="272"/>
        <end position="348"/>
    </location>
</feature>
<dbReference type="RefSeq" id="WP_307632777.1">
    <property type="nucleotide sequence ID" value="NZ_JAPHEH010000001.1"/>
</dbReference>
<organism evidence="9 10">
    <name type="scientific">Thiovibrio frasassiensis</name>
    <dbReference type="NCBI Taxonomy" id="2984131"/>
    <lineage>
        <taxon>Bacteria</taxon>
        <taxon>Pseudomonadati</taxon>
        <taxon>Thermodesulfobacteriota</taxon>
        <taxon>Desulfobulbia</taxon>
        <taxon>Desulfobulbales</taxon>
        <taxon>Thiovibrionaceae</taxon>
        <taxon>Thiovibrio</taxon>
    </lineage>
</organism>
<dbReference type="GO" id="GO:0030288">
    <property type="term" value="C:outer membrane-bounded periplasmic space"/>
    <property type="evidence" value="ECO:0007669"/>
    <property type="project" value="TreeGrafter"/>
</dbReference>
<dbReference type="InterPro" id="IPR058792">
    <property type="entry name" value="Beta-barrel_RND_2"/>
</dbReference>
<protein>
    <submittedName>
        <fullName evidence="9">Efflux RND transporter periplasmic adaptor subunit</fullName>
    </submittedName>
</protein>
<evidence type="ECO:0000259" key="7">
    <source>
        <dbReference type="Pfam" id="PF25954"/>
    </source>
</evidence>
<feature type="domain" description="CusB-like barrel-sandwich hybrid" evidence="6">
    <location>
        <begin position="140"/>
        <end position="268"/>
    </location>
</feature>
<dbReference type="Pfam" id="PF25975">
    <property type="entry name" value="CzcB_C"/>
    <property type="match status" value="1"/>
</dbReference>
<sequence>MPRTSTFFLTGFLSLLLTLTGPVVFSPPAGEHPHLHLSAGPGEAHAETQKYTCSMHPFIIRDKPGNCPICGMTLTPLKTAGPGKGAQPGKENTQGGVITIDPVTQQNMGVRLATVSRRDMSRTIRTVGLVGYEEPHQYSLNSKIDGWIERLYVNETGSQVKKGAPLLEIYSPDLVTAQEEYLLALRNKGALANSEVPEIAASGSRLLEASRKRLRYWDISEAQIKNLEKTGTAKKTLTLYAKNSGVITQKKISEGMFVKAGMELFQIADISTVWVYADIYEYELPWLKVGQTASIQLPYQREPVRGRISTIYPYVEAKTRTVKARIDLANPGFELKPDMYVNVSIETQAIKNVLAIPVEAVINSGAQQRVFVALGDGKFQPRLVKLGLQTEDGFVQVVQGLSEKERIVVSAQFMLDSESTLRAATQKMTEPEKQPPPAGKKPGPKAEESLDSLFAK</sequence>
<dbReference type="EMBL" id="JAPHEH010000001">
    <property type="protein sequence ID" value="MDG4475803.1"/>
    <property type="molecule type" value="Genomic_DNA"/>
</dbReference>
<dbReference type="PANTHER" id="PTHR30097">
    <property type="entry name" value="CATION EFFLUX SYSTEM PROTEIN CUSB"/>
    <property type="match status" value="1"/>
</dbReference>
<dbReference type="SUPFAM" id="SSF111369">
    <property type="entry name" value="HlyD-like secretion proteins"/>
    <property type="match status" value="1"/>
</dbReference>
<dbReference type="FunFam" id="2.40.30.170:FF:000010">
    <property type="entry name" value="Efflux RND transporter periplasmic adaptor subunit"/>
    <property type="match status" value="1"/>
</dbReference>
<dbReference type="GO" id="GO:0046914">
    <property type="term" value="F:transition metal ion binding"/>
    <property type="evidence" value="ECO:0007669"/>
    <property type="project" value="TreeGrafter"/>
</dbReference>
<dbReference type="Pfam" id="PF25919">
    <property type="entry name" value="BSH_CusB"/>
    <property type="match status" value="1"/>
</dbReference>
<dbReference type="Gene3D" id="2.40.420.20">
    <property type="match status" value="1"/>
</dbReference>
<comment type="similarity">
    <text evidence="1">Belongs to the membrane fusion protein (MFP) (TC 8.A.1) family.</text>
</comment>
<reference evidence="9" key="1">
    <citation type="journal article" date="2022" name="bioRxiv">
        <title>Thiovibrio frasassiensisgen. nov., sp. nov., an autotrophic, elemental sulfur disproportionating bacterium isolated from sulfidic karst sediment, and proposal of Thiovibrionaceae fam. nov.</title>
        <authorList>
            <person name="Aronson H."/>
            <person name="Thomas C."/>
            <person name="Bhattacharyya M."/>
            <person name="Eckstein S."/>
            <person name="Jensen S."/>
            <person name="Barco R."/>
            <person name="Macalady J."/>
            <person name="Amend J."/>
        </authorList>
    </citation>
    <scope>NUCLEOTIDE SEQUENCE</scope>
    <source>
        <strain evidence="9">RS19-109</strain>
    </source>
</reference>
<evidence type="ECO:0000259" key="5">
    <source>
        <dbReference type="Pfam" id="PF25869"/>
    </source>
</evidence>
<dbReference type="PANTHER" id="PTHR30097:SF15">
    <property type="entry name" value="CATION EFFLUX SYSTEM PROTEIN CUSB"/>
    <property type="match status" value="1"/>
</dbReference>
<gene>
    <name evidence="9" type="ORF">OLX77_06485</name>
</gene>
<feature type="domain" description="CusB-like three alpha-helical bundle" evidence="5">
    <location>
        <begin position="204"/>
        <end position="234"/>
    </location>
</feature>
<dbReference type="Pfam" id="PF25954">
    <property type="entry name" value="Beta-barrel_RND_2"/>
    <property type="match status" value="1"/>
</dbReference>
<reference evidence="9" key="2">
    <citation type="submission" date="2022-10" db="EMBL/GenBank/DDBJ databases">
        <authorList>
            <person name="Aronson H.S."/>
        </authorList>
    </citation>
    <scope>NUCLEOTIDE SEQUENCE</scope>
    <source>
        <strain evidence="9">RS19-109</strain>
    </source>
</reference>
<dbReference type="GO" id="GO:0022857">
    <property type="term" value="F:transmembrane transporter activity"/>
    <property type="evidence" value="ECO:0007669"/>
    <property type="project" value="InterPro"/>
</dbReference>
<accession>A0A9X4MG67</accession>
<evidence type="ECO:0000313" key="10">
    <source>
        <dbReference type="Proteomes" id="UP001154240"/>
    </source>
</evidence>
<feature type="domain" description="Heavy metal binding" evidence="4">
    <location>
        <begin position="50"/>
        <end position="76"/>
    </location>
</feature>
<dbReference type="InterPro" id="IPR058649">
    <property type="entry name" value="CzcB_C"/>
</dbReference>
<dbReference type="InterPro" id="IPR058790">
    <property type="entry name" value="BSH_CusB"/>
</dbReference>
<evidence type="ECO:0000259" key="6">
    <source>
        <dbReference type="Pfam" id="PF25919"/>
    </source>
</evidence>
<dbReference type="GO" id="GO:0016020">
    <property type="term" value="C:membrane"/>
    <property type="evidence" value="ECO:0007669"/>
    <property type="project" value="InterPro"/>
</dbReference>
<dbReference type="InterPro" id="IPR045800">
    <property type="entry name" value="HMBD"/>
</dbReference>
<dbReference type="InterPro" id="IPR058791">
    <property type="entry name" value="3HB_CusB"/>
</dbReference>
<feature type="region of interest" description="Disordered" evidence="3">
    <location>
        <begin position="420"/>
        <end position="456"/>
    </location>
</feature>
<comment type="caution">
    <text evidence="9">The sequence shown here is derived from an EMBL/GenBank/DDBJ whole genome shotgun (WGS) entry which is preliminary data.</text>
</comment>
<evidence type="ECO:0000256" key="2">
    <source>
        <dbReference type="ARBA" id="ARBA00022448"/>
    </source>
</evidence>
<keyword evidence="10" id="KW-1185">Reference proteome</keyword>
<dbReference type="Pfam" id="PF25869">
    <property type="entry name" value="3HB_CusB"/>
    <property type="match status" value="1"/>
</dbReference>
<feature type="domain" description="CzcB-like C-terminal circularly permuted SH3-like" evidence="8">
    <location>
        <begin position="354"/>
        <end position="415"/>
    </location>
</feature>
<dbReference type="Gene3D" id="6.10.140.730">
    <property type="match status" value="1"/>
</dbReference>
<evidence type="ECO:0000256" key="3">
    <source>
        <dbReference type="SAM" id="MobiDB-lite"/>
    </source>
</evidence>
<dbReference type="Proteomes" id="UP001154240">
    <property type="component" value="Unassembled WGS sequence"/>
</dbReference>
<evidence type="ECO:0000313" key="9">
    <source>
        <dbReference type="EMBL" id="MDG4475803.1"/>
    </source>
</evidence>
<dbReference type="GO" id="GO:0060003">
    <property type="term" value="P:copper ion export"/>
    <property type="evidence" value="ECO:0007669"/>
    <property type="project" value="TreeGrafter"/>
</dbReference>
<evidence type="ECO:0000256" key="1">
    <source>
        <dbReference type="ARBA" id="ARBA00009477"/>
    </source>
</evidence>
<keyword evidence="2" id="KW-0813">Transport</keyword>
<dbReference type="AlphaFoldDB" id="A0A9X4MG67"/>
<name>A0A9X4MG67_9BACT</name>
<dbReference type="Gene3D" id="2.40.50.100">
    <property type="match status" value="1"/>
</dbReference>
<dbReference type="NCBIfam" id="TIGR01730">
    <property type="entry name" value="RND_mfp"/>
    <property type="match status" value="1"/>
</dbReference>
<dbReference type="Gene3D" id="2.40.30.170">
    <property type="match status" value="1"/>
</dbReference>
<dbReference type="InterPro" id="IPR006143">
    <property type="entry name" value="RND_pump_MFP"/>
</dbReference>
<evidence type="ECO:0000259" key="8">
    <source>
        <dbReference type="Pfam" id="PF25975"/>
    </source>
</evidence>
<dbReference type="GO" id="GO:0015679">
    <property type="term" value="P:plasma membrane copper ion transport"/>
    <property type="evidence" value="ECO:0007669"/>
    <property type="project" value="TreeGrafter"/>
</dbReference>